<keyword evidence="3" id="KW-1185">Reference proteome</keyword>
<organism evidence="2 3">
    <name type="scientific">Candidatus Protofrankia californiensis</name>
    <dbReference type="NCBI Taxonomy" id="1839754"/>
    <lineage>
        <taxon>Bacteria</taxon>
        <taxon>Bacillati</taxon>
        <taxon>Actinomycetota</taxon>
        <taxon>Actinomycetes</taxon>
        <taxon>Frankiales</taxon>
        <taxon>Frankiaceae</taxon>
        <taxon>Protofrankia</taxon>
    </lineage>
</organism>
<dbReference type="AlphaFoldDB" id="A0A1C3NU19"/>
<protein>
    <submittedName>
        <fullName evidence="2">Uncharacterized protein</fullName>
    </submittedName>
</protein>
<reference evidence="3" key="1">
    <citation type="submission" date="2016-02" db="EMBL/GenBank/DDBJ databases">
        <authorList>
            <person name="Wibberg D."/>
        </authorList>
    </citation>
    <scope>NUCLEOTIDE SEQUENCE [LARGE SCALE GENOMIC DNA]</scope>
</reference>
<dbReference type="Proteomes" id="UP000199013">
    <property type="component" value="Unassembled WGS sequence"/>
</dbReference>
<feature type="region of interest" description="Disordered" evidence="1">
    <location>
        <begin position="89"/>
        <end position="108"/>
    </location>
</feature>
<dbReference type="EMBL" id="FLUV01000251">
    <property type="protein sequence ID" value="SBW18374.1"/>
    <property type="molecule type" value="Genomic_DNA"/>
</dbReference>
<proteinExistence type="predicted"/>
<evidence type="ECO:0000313" key="2">
    <source>
        <dbReference type="EMBL" id="SBW18374.1"/>
    </source>
</evidence>
<evidence type="ECO:0000256" key="1">
    <source>
        <dbReference type="SAM" id="MobiDB-lite"/>
    </source>
</evidence>
<accession>A0A1C3NU19</accession>
<gene>
    <name evidence="2" type="ORF">FDG2_0643</name>
</gene>
<sequence length="131" mass="14192">MMVSDVILGVLGDGPFRGGTYPVHPGQSLTFNASWLNPRCLVYSPTSEIVDTPEGEAAILLCGEAHTQPLGDCPRCSCGWPAPQIQAPWEQPVPQTRTPREQPAAAQKRHGAHLWMFHGTGPIWDLQDPAA</sequence>
<evidence type="ECO:0000313" key="3">
    <source>
        <dbReference type="Proteomes" id="UP000199013"/>
    </source>
</evidence>
<name>A0A1C3NU19_9ACTN</name>